<name>A0A4Q7VSQ0_9BURK</name>
<dbReference type="InterPro" id="IPR046887">
    <property type="entry name" value="RsmE_PUA-like"/>
</dbReference>
<dbReference type="PIRSF" id="PIRSF015601">
    <property type="entry name" value="MTase_slr0722"/>
    <property type="match status" value="1"/>
</dbReference>
<protein>
    <recommendedName>
        <fullName evidence="4 12">Ribosomal RNA small subunit methyltransferase E</fullName>
        <ecNumber evidence="3 12">2.1.1.193</ecNumber>
    </recommendedName>
</protein>
<dbReference type="InterPro" id="IPR029026">
    <property type="entry name" value="tRNA_m1G_MTases_N"/>
</dbReference>
<keyword evidence="8 12" id="KW-0808">Transferase</keyword>
<evidence type="ECO:0000256" key="10">
    <source>
        <dbReference type="ARBA" id="ARBA00025699"/>
    </source>
</evidence>
<dbReference type="CDD" id="cd18084">
    <property type="entry name" value="RsmE-like"/>
    <property type="match status" value="1"/>
</dbReference>
<dbReference type="InterPro" id="IPR006700">
    <property type="entry name" value="RsmE"/>
</dbReference>
<dbReference type="EC" id="2.1.1.193" evidence="3 12"/>
<feature type="domain" description="Ribosomal RNA small subunit methyltransferase E methyltransferase" evidence="13">
    <location>
        <begin position="75"/>
        <end position="259"/>
    </location>
</feature>
<dbReference type="InterPro" id="IPR029028">
    <property type="entry name" value="Alpha/beta_knot_MTases"/>
</dbReference>
<comment type="caution">
    <text evidence="15">The sequence shown here is derived from an EMBL/GenBank/DDBJ whole genome shotgun (WGS) entry which is preliminary data.</text>
</comment>
<evidence type="ECO:0000313" key="15">
    <source>
        <dbReference type="EMBL" id="RZT99593.1"/>
    </source>
</evidence>
<comment type="catalytic activity">
    <reaction evidence="11 12">
        <text>uridine(1498) in 16S rRNA + S-adenosyl-L-methionine = N(3)-methyluridine(1498) in 16S rRNA + S-adenosyl-L-homocysteine + H(+)</text>
        <dbReference type="Rhea" id="RHEA:42920"/>
        <dbReference type="Rhea" id="RHEA-COMP:10283"/>
        <dbReference type="Rhea" id="RHEA-COMP:10284"/>
        <dbReference type="ChEBI" id="CHEBI:15378"/>
        <dbReference type="ChEBI" id="CHEBI:57856"/>
        <dbReference type="ChEBI" id="CHEBI:59789"/>
        <dbReference type="ChEBI" id="CHEBI:65315"/>
        <dbReference type="ChEBI" id="CHEBI:74502"/>
        <dbReference type="EC" id="2.1.1.193"/>
    </reaction>
</comment>
<reference evidence="15 16" key="1">
    <citation type="submission" date="2019-02" db="EMBL/GenBank/DDBJ databases">
        <title>Genomic Encyclopedia of Type Strains, Phase IV (KMG-IV): sequencing the most valuable type-strain genomes for metagenomic binning, comparative biology and taxonomic classification.</title>
        <authorList>
            <person name="Goeker M."/>
        </authorList>
    </citation>
    <scope>NUCLEOTIDE SEQUENCE [LARGE SCALE GENOMIC DNA]</scope>
    <source>
        <strain evidence="15 16">DSM 23814</strain>
    </source>
</reference>
<dbReference type="GO" id="GO:0005737">
    <property type="term" value="C:cytoplasm"/>
    <property type="evidence" value="ECO:0007669"/>
    <property type="project" value="UniProtKB-SubCell"/>
</dbReference>
<dbReference type="GO" id="GO:0070042">
    <property type="term" value="F:rRNA (uridine-N3-)-methyltransferase activity"/>
    <property type="evidence" value="ECO:0007669"/>
    <property type="project" value="TreeGrafter"/>
</dbReference>
<dbReference type="AlphaFoldDB" id="A0A4Q7VSQ0"/>
<evidence type="ECO:0000256" key="3">
    <source>
        <dbReference type="ARBA" id="ARBA00012328"/>
    </source>
</evidence>
<dbReference type="Gene3D" id="3.40.1280.10">
    <property type="match status" value="1"/>
</dbReference>
<keyword evidence="5 12" id="KW-0963">Cytoplasm</keyword>
<sequence length="267" mass="28915">MQTLPRFYCPIPLQAHTRVALPDAAAHHASRALRLREGDAIVLFNGDGTQFPAQLRFEQGRAMADLGQQQHTRTELPGRIGLVQALPSGDKMDWIIEKAAELGVSDVFPVSAERSIVQLSGNRLEKRQLHWQRIAESASEQSGRNCIVQVHPLQSLSAYLQQANGALGYLCHPQGERSLLQALATLPQATCTTSSNALDSSVSLVETPPEPLAFRLLIGPEGGWSQQELRKVQAAGIETVTFGARILRTETAGLAMTAAAIATLGWL</sequence>
<dbReference type="SUPFAM" id="SSF88697">
    <property type="entry name" value="PUA domain-like"/>
    <property type="match status" value="1"/>
</dbReference>
<dbReference type="OrthoDB" id="9815641at2"/>
<gene>
    <name evidence="15" type="ORF">EV681_1384</name>
</gene>
<dbReference type="Pfam" id="PF04452">
    <property type="entry name" value="Methyltrans_RNA"/>
    <property type="match status" value="1"/>
</dbReference>
<dbReference type="SUPFAM" id="SSF75217">
    <property type="entry name" value="alpha/beta knot"/>
    <property type="match status" value="1"/>
</dbReference>
<evidence type="ECO:0000259" key="14">
    <source>
        <dbReference type="Pfam" id="PF20260"/>
    </source>
</evidence>
<dbReference type="InterPro" id="IPR015947">
    <property type="entry name" value="PUA-like_sf"/>
</dbReference>
<dbReference type="EMBL" id="SHKO01000001">
    <property type="protein sequence ID" value="RZT99593.1"/>
    <property type="molecule type" value="Genomic_DNA"/>
</dbReference>
<evidence type="ECO:0000256" key="11">
    <source>
        <dbReference type="ARBA" id="ARBA00047944"/>
    </source>
</evidence>
<evidence type="ECO:0000256" key="2">
    <source>
        <dbReference type="ARBA" id="ARBA00005528"/>
    </source>
</evidence>
<dbReference type="RefSeq" id="WP_130303577.1">
    <property type="nucleotide sequence ID" value="NZ_SHKO01000001.1"/>
</dbReference>
<evidence type="ECO:0000256" key="1">
    <source>
        <dbReference type="ARBA" id="ARBA00004496"/>
    </source>
</evidence>
<feature type="domain" description="Ribosomal RNA small subunit methyltransferase E PUA-like" evidence="14">
    <location>
        <begin position="21"/>
        <end position="55"/>
    </location>
</feature>
<organism evidence="15 16">
    <name type="scientific">Advenella incenata</name>
    <dbReference type="NCBI Taxonomy" id="267800"/>
    <lineage>
        <taxon>Bacteria</taxon>
        <taxon>Pseudomonadati</taxon>
        <taxon>Pseudomonadota</taxon>
        <taxon>Betaproteobacteria</taxon>
        <taxon>Burkholderiales</taxon>
        <taxon>Alcaligenaceae</taxon>
    </lineage>
</organism>
<dbReference type="PANTHER" id="PTHR30027">
    <property type="entry name" value="RIBOSOMAL RNA SMALL SUBUNIT METHYLTRANSFERASE E"/>
    <property type="match status" value="1"/>
</dbReference>
<dbReference type="Pfam" id="PF20260">
    <property type="entry name" value="PUA_4"/>
    <property type="match status" value="1"/>
</dbReference>
<dbReference type="NCBIfam" id="TIGR00046">
    <property type="entry name" value="RsmE family RNA methyltransferase"/>
    <property type="match status" value="1"/>
</dbReference>
<keyword evidence="16" id="KW-1185">Reference proteome</keyword>
<comment type="similarity">
    <text evidence="2 12">Belongs to the RNA methyltransferase RsmE family.</text>
</comment>
<dbReference type="InterPro" id="IPR046886">
    <property type="entry name" value="RsmE_MTase_dom"/>
</dbReference>
<evidence type="ECO:0000256" key="5">
    <source>
        <dbReference type="ARBA" id="ARBA00022490"/>
    </source>
</evidence>
<dbReference type="GO" id="GO:0070475">
    <property type="term" value="P:rRNA base methylation"/>
    <property type="evidence" value="ECO:0007669"/>
    <property type="project" value="TreeGrafter"/>
</dbReference>
<comment type="subcellular location">
    <subcellularLocation>
        <location evidence="1 12">Cytoplasm</location>
    </subcellularLocation>
</comment>
<proteinExistence type="inferred from homology"/>
<dbReference type="Proteomes" id="UP000293398">
    <property type="component" value="Unassembled WGS sequence"/>
</dbReference>
<accession>A0A4Q7VSQ0</accession>
<evidence type="ECO:0000256" key="6">
    <source>
        <dbReference type="ARBA" id="ARBA00022552"/>
    </source>
</evidence>
<evidence type="ECO:0000256" key="12">
    <source>
        <dbReference type="PIRNR" id="PIRNR015601"/>
    </source>
</evidence>
<keyword evidence="9 12" id="KW-0949">S-adenosyl-L-methionine</keyword>
<dbReference type="NCBIfam" id="NF008692">
    <property type="entry name" value="PRK11713.1-5"/>
    <property type="match status" value="1"/>
</dbReference>
<evidence type="ECO:0000256" key="7">
    <source>
        <dbReference type="ARBA" id="ARBA00022603"/>
    </source>
</evidence>
<evidence type="ECO:0000259" key="13">
    <source>
        <dbReference type="Pfam" id="PF04452"/>
    </source>
</evidence>
<dbReference type="PANTHER" id="PTHR30027:SF3">
    <property type="entry name" value="16S RRNA (URACIL(1498)-N(3))-METHYLTRANSFERASE"/>
    <property type="match status" value="1"/>
</dbReference>
<evidence type="ECO:0000313" key="16">
    <source>
        <dbReference type="Proteomes" id="UP000293398"/>
    </source>
</evidence>
<dbReference type="Gene3D" id="2.40.240.20">
    <property type="entry name" value="Hypothetical PUA domain-like, domain 1"/>
    <property type="match status" value="1"/>
</dbReference>
<evidence type="ECO:0000256" key="4">
    <source>
        <dbReference type="ARBA" id="ARBA00013673"/>
    </source>
</evidence>
<evidence type="ECO:0000256" key="9">
    <source>
        <dbReference type="ARBA" id="ARBA00022691"/>
    </source>
</evidence>
<evidence type="ECO:0000256" key="8">
    <source>
        <dbReference type="ARBA" id="ARBA00022679"/>
    </source>
</evidence>
<keyword evidence="6 12" id="KW-0698">rRNA processing</keyword>
<keyword evidence="7 12" id="KW-0489">Methyltransferase</keyword>
<comment type="function">
    <text evidence="10 12">Specifically methylates the N3 position of the uracil ring of uridine 1498 (m3U1498) in 16S rRNA. Acts on the fully assembled 30S ribosomal subunit.</text>
</comment>